<dbReference type="AlphaFoldDB" id="A0A072V809"/>
<dbReference type="HOGENOM" id="CLU_1809060_0_0_1"/>
<gene>
    <name evidence="1" type="ordered locus">MTR_2g054560</name>
</gene>
<protein>
    <submittedName>
        <fullName evidence="1 2">Uncharacterized protein</fullName>
    </submittedName>
</protein>
<dbReference type="Proteomes" id="UP000002051">
    <property type="component" value="Chromosome 2"/>
</dbReference>
<reference evidence="2" key="3">
    <citation type="submission" date="2015-04" db="UniProtKB">
        <authorList>
            <consortium name="EnsemblPlants"/>
        </authorList>
    </citation>
    <scope>IDENTIFICATION</scope>
    <source>
        <strain evidence="2">cv. Jemalong A17</strain>
    </source>
</reference>
<proteinExistence type="predicted"/>
<reference evidence="1 3" key="2">
    <citation type="journal article" date="2014" name="BMC Genomics">
        <title>An improved genome release (version Mt4.0) for the model legume Medicago truncatula.</title>
        <authorList>
            <person name="Tang H."/>
            <person name="Krishnakumar V."/>
            <person name="Bidwell S."/>
            <person name="Rosen B."/>
            <person name="Chan A."/>
            <person name="Zhou S."/>
            <person name="Gentzbittel L."/>
            <person name="Childs K.L."/>
            <person name="Yandell M."/>
            <person name="Gundlach H."/>
            <person name="Mayer K.F."/>
            <person name="Schwartz D.C."/>
            <person name="Town C.D."/>
        </authorList>
    </citation>
    <scope>GENOME REANNOTATION</scope>
    <source>
        <strain evidence="1">A17</strain>
        <strain evidence="2 3">cv. Jemalong A17</strain>
    </source>
</reference>
<name>A0A072V809_MEDTR</name>
<keyword evidence="3" id="KW-1185">Reference proteome</keyword>
<evidence type="ECO:0000313" key="1">
    <source>
        <dbReference type="EMBL" id="KEH37947.1"/>
    </source>
</evidence>
<evidence type="ECO:0000313" key="2">
    <source>
        <dbReference type="EnsemblPlants" id="KEH37947"/>
    </source>
</evidence>
<organism evidence="1 3">
    <name type="scientific">Medicago truncatula</name>
    <name type="common">Barrel medic</name>
    <name type="synonym">Medicago tribuloides</name>
    <dbReference type="NCBI Taxonomy" id="3880"/>
    <lineage>
        <taxon>Eukaryota</taxon>
        <taxon>Viridiplantae</taxon>
        <taxon>Streptophyta</taxon>
        <taxon>Embryophyta</taxon>
        <taxon>Tracheophyta</taxon>
        <taxon>Spermatophyta</taxon>
        <taxon>Magnoliopsida</taxon>
        <taxon>eudicotyledons</taxon>
        <taxon>Gunneridae</taxon>
        <taxon>Pentapetalae</taxon>
        <taxon>rosids</taxon>
        <taxon>fabids</taxon>
        <taxon>Fabales</taxon>
        <taxon>Fabaceae</taxon>
        <taxon>Papilionoideae</taxon>
        <taxon>50 kb inversion clade</taxon>
        <taxon>NPAAA clade</taxon>
        <taxon>Hologalegina</taxon>
        <taxon>IRL clade</taxon>
        <taxon>Trifolieae</taxon>
        <taxon>Medicago</taxon>
    </lineage>
</organism>
<evidence type="ECO:0000313" key="3">
    <source>
        <dbReference type="Proteomes" id="UP000002051"/>
    </source>
</evidence>
<sequence>MSPCFSSRNSISFFPRTSSRKYLFRNSLLNTAQVTTDPSCSSTGNKLTHQSSASSANISENPFHFLKPLLGTIGIIPSLECWWMIPQKGLQHPHFTITSSSMRLLLNSLSYSLQCSSNSNIITTNHLKVLHKKQEFITTTKQH</sequence>
<dbReference type="EnsemblPlants" id="KEH37947">
    <property type="protein sequence ID" value="KEH37947"/>
    <property type="gene ID" value="MTR_2g054560"/>
</dbReference>
<dbReference type="EMBL" id="CM001218">
    <property type="protein sequence ID" value="KEH37947.1"/>
    <property type="molecule type" value="Genomic_DNA"/>
</dbReference>
<reference evidence="1 3" key="1">
    <citation type="journal article" date="2011" name="Nature">
        <title>The Medicago genome provides insight into the evolution of rhizobial symbioses.</title>
        <authorList>
            <person name="Young N.D."/>
            <person name="Debelle F."/>
            <person name="Oldroyd G.E."/>
            <person name="Geurts R."/>
            <person name="Cannon S.B."/>
            <person name="Udvardi M.K."/>
            <person name="Benedito V.A."/>
            <person name="Mayer K.F."/>
            <person name="Gouzy J."/>
            <person name="Schoof H."/>
            <person name="Van de Peer Y."/>
            <person name="Proost S."/>
            <person name="Cook D.R."/>
            <person name="Meyers B.C."/>
            <person name="Spannagl M."/>
            <person name="Cheung F."/>
            <person name="De Mita S."/>
            <person name="Krishnakumar V."/>
            <person name="Gundlach H."/>
            <person name="Zhou S."/>
            <person name="Mudge J."/>
            <person name="Bharti A.K."/>
            <person name="Murray J.D."/>
            <person name="Naoumkina M.A."/>
            <person name="Rosen B."/>
            <person name="Silverstein K.A."/>
            <person name="Tang H."/>
            <person name="Rombauts S."/>
            <person name="Zhao P.X."/>
            <person name="Zhou P."/>
            <person name="Barbe V."/>
            <person name="Bardou P."/>
            <person name="Bechner M."/>
            <person name="Bellec A."/>
            <person name="Berger A."/>
            <person name="Berges H."/>
            <person name="Bidwell S."/>
            <person name="Bisseling T."/>
            <person name="Choisne N."/>
            <person name="Couloux A."/>
            <person name="Denny R."/>
            <person name="Deshpande S."/>
            <person name="Dai X."/>
            <person name="Doyle J.J."/>
            <person name="Dudez A.M."/>
            <person name="Farmer A.D."/>
            <person name="Fouteau S."/>
            <person name="Franken C."/>
            <person name="Gibelin C."/>
            <person name="Gish J."/>
            <person name="Goldstein S."/>
            <person name="Gonzalez A.J."/>
            <person name="Green P.J."/>
            <person name="Hallab A."/>
            <person name="Hartog M."/>
            <person name="Hua A."/>
            <person name="Humphray S.J."/>
            <person name="Jeong D.H."/>
            <person name="Jing Y."/>
            <person name="Jocker A."/>
            <person name="Kenton S.M."/>
            <person name="Kim D.J."/>
            <person name="Klee K."/>
            <person name="Lai H."/>
            <person name="Lang C."/>
            <person name="Lin S."/>
            <person name="Macmil S.L."/>
            <person name="Magdelenat G."/>
            <person name="Matthews L."/>
            <person name="McCorrison J."/>
            <person name="Monaghan E.L."/>
            <person name="Mun J.H."/>
            <person name="Najar F.Z."/>
            <person name="Nicholson C."/>
            <person name="Noirot C."/>
            <person name="O'Bleness M."/>
            <person name="Paule C.R."/>
            <person name="Poulain J."/>
            <person name="Prion F."/>
            <person name="Qin B."/>
            <person name="Qu C."/>
            <person name="Retzel E.F."/>
            <person name="Riddle C."/>
            <person name="Sallet E."/>
            <person name="Samain S."/>
            <person name="Samson N."/>
            <person name="Sanders I."/>
            <person name="Saurat O."/>
            <person name="Scarpelli C."/>
            <person name="Schiex T."/>
            <person name="Segurens B."/>
            <person name="Severin A.J."/>
            <person name="Sherrier D.J."/>
            <person name="Shi R."/>
            <person name="Sims S."/>
            <person name="Singer S.R."/>
            <person name="Sinharoy S."/>
            <person name="Sterck L."/>
            <person name="Viollet A."/>
            <person name="Wang B.B."/>
            <person name="Wang K."/>
            <person name="Wang M."/>
            <person name="Wang X."/>
            <person name="Warfsmann J."/>
            <person name="Weissenbach J."/>
            <person name="White D.D."/>
            <person name="White J.D."/>
            <person name="Wiley G.B."/>
            <person name="Wincker P."/>
            <person name="Xing Y."/>
            <person name="Yang L."/>
            <person name="Yao Z."/>
            <person name="Ying F."/>
            <person name="Zhai J."/>
            <person name="Zhou L."/>
            <person name="Zuber A."/>
            <person name="Denarie J."/>
            <person name="Dixon R.A."/>
            <person name="May G.D."/>
            <person name="Schwartz D.C."/>
            <person name="Rogers J."/>
            <person name="Quetier F."/>
            <person name="Town C.D."/>
            <person name="Roe B.A."/>
        </authorList>
    </citation>
    <scope>NUCLEOTIDE SEQUENCE [LARGE SCALE GENOMIC DNA]</scope>
    <source>
        <strain evidence="1">A17</strain>
        <strain evidence="2 3">cv. Jemalong A17</strain>
    </source>
</reference>
<accession>A0A072V809</accession>